<dbReference type="OrthoDB" id="41906at2"/>
<dbReference type="eggNOG" id="COG3681">
    <property type="taxonomic scope" value="Bacteria"/>
</dbReference>
<dbReference type="RefSeq" id="WP_004092404.1">
    <property type="nucleotide sequence ID" value="NZ_AFGF01000017.1"/>
</dbReference>
<dbReference type="GO" id="GO:0080146">
    <property type="term" value="F:L-cysteine desulfhydrase activity"/>
    <property type="evidence" value="ECO:0007669"/>
    <property type="project" value="TreeGrafter"/>
</dbReference>
<dbReference type="PANTHER" id="PTHR30501">
    <property type="entry name" value="UPF0597 PROTEIN YHAM"/>
    <property type="match status" value="1"/>
</dbReference>
<reference evidence="3 4" key="1">
    <citation type="journal article" date="2011" name="EMBO J.">
        <title>Structural diversity of bacterial flagellar motors.</title>
        <authorList>
            <person name="Chen S."/>
            <person name="Beeby M."/>
            <person name="Murphy G.E."/>
            <person name="Leadbetter J.R."/>
            <person name="Hendrixson D.R."/>
            <person name="Briegel A."/>
            <person name="Li Z."/>
            <person name="Shi J."/>
            <person name="Tocheva E.I."/>
            <person name="Muller A."/>
            <person name="Dobro M.J."/>
            <person name="Jensen G.J."/>
        </authorList>
    </citation>
    <scope>NUCLEOTIDE SEQUENCE [LARGE SCALE GENOMIC DNA]</scope>
    <source>
        <strain evidence="3 4">DSM 6540</strain>
    </source>
</reference>
<dbReference type="InterPro" id="IPR005130">
    <property type="entry name" value="Ser_deHydtase-like_asu"/>
</dbReference>
<evidence type="ECO:0000313" key="3">
    <source>
        <dbReference type="EMBL" id="EGO65414.1"/>
    </source>
</evidence>
<comment type="similarity">
    <text evidence="1">Belongs to the UPF0597 family.</text>
</comment>
<keyword evidence="4" id="KW-1185">Reference proteome</keyword>
<dbReference type="PIRSF" id="PIRSF006054">
    <property type="entry name" value="UCP006054"/>
    <property type="match status" value="1"/>
</dbReference>
<protein>
    <recommendedName>
        <fullName evidence="1">UPF0597 protein ALO_02331</fullName>
    </recommendedName>
</protein>
<dbReference type="HAMAP" id="MF_01845">
    <property type="entry name" value="UPF0597"/>
    <property type="match status" value="1"/>
</dbReference>
<sequence length="431" mass="44890">MNHQLLIALLKSEVLPTTGCTEPGAVALATAYAAAALENSPEQIHVTVNPNIYKNGVAVGIPGTGKTGLHIAAALGALKKHPERQLSVLEGVTAEELAQAEEMLRQKAVQVQVDESKAGLWIDLRMTAKNNASRVIIAGSHTNVVQVEYNGQCLLDRRHAAAEDRVDNRLVLRGDVRIADIVAAIEAIPVDELAFLLDGVTMNLAAAEAGISGKLGMGIGAAYDEMVKNGLLAEDMVIAAKKLTAAAADTRMSGENIKIMSSAGSGNHGITVILPVYAVAGQIHAHQERLIRAIALSHVITVYIKIHTGNLSALCGCAVAAATGASAAIAWLLDGDIRAVEAAMKNMIANLTGMICDGGKVGCALKLSTAAAAAVESALLACRQVVVPSSNGIIADTVERTVENLGKVSNPGMLETDKVILDVMLDNRGFF</sequence>
<proteinExistence type="inferred from homology"/>
<accession>F7NEK3</accession>
<gene>
    <name evidence="3" type="ORF">ALO_02331</name>
</gene>
<name>F7NEK3_9FIRM</name>
<dbReference type="GO" id="GO:0019450">
    <property type="term" value="P:L-cysteine catabolic process to pyruvate"/>
    <property type="evidence" value="ECO:0007669"/>
    <property type="project" value="TreeGrafter"/>
</dbReference>
<comment type="caution">
    <text evidence="3">The sequence shown here is derived from an EMBL/GenBank/DDBJ whole genome shotgun (WGS) entry which is preliminary data.</text>
</comment>
<dbReference type="PANTHER" id="PTHR30501:SF2">
    <property type="entry name" value="UPF0597 PROTEIN YHAM"/>
    <property type="match status" value="1"/>
</dbReference>
<dbReference type="Pfam" id="PF03313">
    <property type="entry name" value="SDH_alpha"/>
    <property type="match status" value="1"/>
</dbReference>
<dbReference type="InterPro" id="IPR021144">
    <property type="entry name" value="UPF0597"/>
</dbReference>
<evidence type="ECO:0000256" key="1">
    <source>
        <dbReference type="HAMAP-Rule" id="MF_01845"/>
    </source>
</evidence>
<evidence type="ECO:0000313" key="4">
    <source>
        <dbReference type="Proteomes" id="UP000003240"/>
    </source>
</evidence>
<dbReference type="EMBL" id="AFGF01000017">
    <property type="protein sequence ID" value="EGO65414.1"/>
    <property type="molecule type" value="Genomic_DNA"/>
</dbReference>
<dbReference type="Proteomes" id="UP000003240">
    <property type="component" value="Unassembled WGS sequence"/>
</dbReference>
<dbReference type="AlphaFoldDB" id="F7NEK3"/>
<dbReference type="STRING" id="1009370.ALO_02331"/>
<evidence type="ECO:0000259" key="2">
    <source>
        <dbReference type="Pfam" id="PF03313"/>
    </source>
</evidence>
<feature type="domain" description="Serine dehydratase-like alpha subunit" evidence="2">
    <location>
        <begin position="83"/>
        <end position="422"/>
    </location>
</feature>
<organism evidence="3 4">
    <name type="scientific">Acetonema longum DSM 6540</name>
    <dbReference type="NCBI Taxonomy" id="1009370"/>
    <lineage>
        <taxon>Bacteria</taxon>
        <taxon>Bacillati</taxon>
        <taxon>Bacillota</taxon>
        <taxon>Negativicutes</taxon>
        <taxon>Acetonemataceae</taxon>
        <taxon>Acetonema</taxon>
    </lineage>
</organism>